<evidence type="ECO:0000313" key="2">
    <source>
        <dbReference type="EMBL" id="AAM02683.1"/>
    </source>
</evidence>
<dbReference type="EnsemblBacteria" id="AAM02683">
    <property type="protein sequence ID" value="AAM02683"/>
    <property type="gene ID" value="MK1470"/>
</dbReference>
<proteinExistence type="predicted"/>
<dbReference type="STRING" id="190192.MK1470"/>
<keyword evidence="3" id="KW-1185">Reference proteome</keyword>
<dbReference type="RefSeq" id="WP_011019838.1">
    <property type="nucleotide sequence ID" value="NC_003551.1"/>
</dbReference>
<dbReference type="KEGG" id="mka:MK1470"/>
<dbReference type="AlphaFoldDB" id="Q8TVC2"/>
<reference evidence="2 3" key="1">
    <citation type="journal article" date="2002" name="Proc. Natl. Acad. Sci. U.S.A.">
        <title>The complete genome of hyperthermophile Methanopyrus kandleri AV19 and monophyly of archaeal methanogens.</title>
        <authorList>
            <person name="Slesarev A.I."/>
            <person name="Mezhevaya K.V."/>
            <person name="Makarova K.S."/>
            <person name="Polushin N.N."/>
            <person name="Shcherbinina O.V."/>
            <person name="Shakhova V.V."/>
            <person name="Belova G.I."/>
            <person name="Aravind L."/>
            <person name="Natale D.A."/>
            <person name="Rogozin I.B."/>
            <person name="Tatusov R.L."/>
            <person name="Wolf Y.I."/>
            <person name="Stetter K.O."/>
            <person name="Malykh A.G."/>
            <person name="Koonin E.V."/>
            <person name="Kozyavkin S.A."/>
        </authorList>
    </citation>
    <scope>NUCLEOTIDE SEQUENCE [LARGE SCALE GENOMIC DNA]</scope>
    <source>
        <strain evidence="3">AV19 / DSM 6324 / JCM 9639 / NBRC 100938</strain>
    </source>
</reference>
<evidence type="ECO:0000259" key="1">
    <source>
        <dbReference type="PROSITE" id="PS51831"/>
    </source>
</evidence>
<dbReference type="GO" id="GO:0016787">
    <property type="term" value="F:hydrolase activity"/>
    <property type="evidence" value="ECO:0007669"/>
    <property type="project" value="UniProtKB-KW"/>
</dbReference>
<dbReference type="PROSITE" id="PS51831">
    <property type="entry name" value="HD"/>
    <property type="match status" value="1"/>
</dbReference>
<dbReference type="SMART" id="SM00471">
    <property type="entry name" value="HDc"/>
    <property type="match status" value="1"/>
</dbReference>
<dbReference type="Proteomes" id="UP000001826">
    <property type="component" value="Chromosome"/>
</dbReference>
<dbReference type="InterPro" id="IPR003607">
    <property type="entry name" value="HD/PDEase_dom"/>
</dbReference>
<dbReference type="Pfam" id="PF01966">
    <property type="entry name" value="HD"/>
    <property type="match status" value="1"/>
</dbReference>
<sequence length="200" mass="22988">MKVNPKFPWEREVIEFVRTEMSEVSPSHDFEHVKRVVGLCEFIRRKEGGDPEILRAAAWLHDIGRPAEERSGEDHAEVSAEIAEDLLPRVGFPSDKLGEVTHAIRAHRFSTGPEPQTLEAKILQDADNLDALGAMGIARCFCAVGERGTSLESGVEHFHEKLLRLPELMHTETARRLAEERRRRMVLFLEWLEKEWRMRS</sequence>
<dbReference type="GeneID" id="1478065"/>
<dbReference type="SUPFAM" id="SSF109604">
    <property type="entry name" value="HD-domain/PDEase-like"/>
    <property type="match status" value="1"/>
</dbReference>
<dbReference type="PaxDb" id="190192-MK1470"/>
<dbReference type="InterPro" id="IPR006675">
    <property type="entry name" value="HDIG_dom"/>
</dbReference>
<evidence type="ECO:0000313" key="3">
    <source>
        <dbReference type="Proteomes" id="UP000001826"/>
    </source>
</evidence>
<gene>
    <name evidence="2" type="ordered locus">MK1470</name>
</gene>
<feature type="domain" description="HD" evidence="1">
    <location>
        <begin position="29"/>
        <end position="132"/>
    </location>
</feature>
<dbReference type="Gene3D" id="1.10.3210.50">
    <property type="match status" value="1"/>
</dbReference>
<keyword evidence="2" id="KW-0378">Hydrolase</keyword>
<accession>Q8TVC2</accession>
<dbReference type="InParanoid" id="Q8TVC2"/>
<dbReference type="PANTHER" id="PTHR33594:SF1">
    <property type="entry name" value="HD_PDEASE DOMAIN-CONTAINING PROTEIN"/>
    <property type="match status" value="1"/>
</dbReference>
<organism evidence="2 3">
    <name type="scientific">Methanopyrus kandleri (strain AV19 / DSM 6324 / JCM 9639 / NBRC 100938)</name>
    <dbReference type="NCBI Taxonomy" id="190192"/>
    <lineage>
        <taxon>Archaea</taxon>
        <taxon>Methanobacteriati</taxon>
        <taxon>Methanobacteriota</taxon>
        <taxon>Methanomada group</taxon>
        <taxon>Methanopyri</taxon>
        <taxon>Methanopyrales</taxon>
        <taxon>Methanopyraceae</taxon>
        <taxon>Methanopyrus</taxon>
    </lineage>
</organism>
<protein>
    <submittedName>
        <fullName evidence="2">Predicted HD superfamily hydrolase</fullName>
    </submittedName>
</protein>
<dbReference type="CDD" id="cd00077">
    <property type="entry name" value="HDc"/>
    <property type="match status" value="1"/>
</dbReference>
<name>Q8TVC2_METKA</name>
<dbReference type="EMBL" id="AE009439">
    <property type="protein sequence ID" value="AAM02683.1"/>
    <property type="molecule type" value="Genomic_DNA"/>
</dbReference>
<dbReference type="HOGENOM" id="CLU_036524_3_1_2"/>
<dbReference type="NCBIfam" id="TIGR00277">
    <property type="entry name" value="HDIG"/>
    <property type="match status" value="1"/>
</dbReference>
<dbReference type="PANTHER" id="PTHR33594">
    <property type="entry name" value="SUPERFAMILY HYDROLASE, PUTATIVE (AFU_ORTHOLOGUE AFUA_1G03035)-RELATED"/>
    <property type="match status" value="1"/>
</dbReference>
<dbReference type="InterPro" id="IPR006674">
    <property type="entry name" value="HD_domain"/>
</dbReference>